<dbReference type="CDD" id="cd23509">
    <property type="entry name" value="Gnk2-like"/>
    <property type="match status" value="1"/>
</dbReference>
<keyword evidence="8 10" id="KW-0675">Receptor</keyword>
<dbReference type="GO" id="GO:0005524">
    <property type="term" value="F:ATP binding"/>
    <property type="evidence" value="ECO:0007669"/>
    <property type="project" value="UniProtKB-KW"/>
</dbReference>
<evidence type="ECO:0000256" key="6">
    <source>
        <dbReference type="ARBA" id="ARBA00022777"/>
    </source>
</evidence>
<dbReference type="GO" id="GO:0004674">
    <property type="term" value="F:protein serine/threonine kinase activity"/>
    <property type="evidence" value="ECO:0007669"/>
    <property type="project" value="UniProtKB-KW"/>
</dbReference>
<sequence length="263" mass="28841">MAQCFGELLPDDCSDCHPAIGKHLHGCFPAIGGRVYLEGCFIRAENYSFFHEISTKEDKRVGYGFGLESSTNITLSASANCWKTLDNKSCSACLGDAAKDVSSCSPATEGRARLRRLLYPIFINYDLIINDTGTLADGREIAIKRLFVNATSQGSQVYEEVNMIKPSPTQKLGSAWKHFQSNTVSEIMDESLEVDDIGEVSRAAQVGLLCTQESLSQRPSMKETIQFLMEKGLQLPSPSRPSFVDEYIELSVASDTPSSLSTN</sequence>
<organism evidence="10 11">
    <name type="scientific">Cinnamomum micranthum f. kanehirae</name>
    <dbReference type="NCBI Taxonomy" id="337451"/>
    <lineage>
        <taxon>Eukaryota</taxon>
        <taxon>Viridiplantae</taxon>
        <taxon>Streptophyta</taxon>
        <taxon>Embryophyta</taxon>
        <taxon>Tracheophyta</taxon>
        <taxon>Spermatophyta</taxon>
        <taxon>Magnoliopsida</taxon>
        <taxon>Magnoliidae</taxon>
        <taxon>Laurales</taxon>
        <taxon>Lauraceae</taxon>
        <taxon>Cinnamomum</taxon>
    </lineage>
</organism>
<dbReference type="AlphaFoldDB" id="A0A3S3P5U9"/>
<gene>
    <name evidence="10" type="ORF">CKAN_02331700</name>
</gene>
<comment type="caution">
    <text evidence="10">The sequence shown here is derived from an EMBL/GenBank/DDBJ whole genome shotgun (WGS) entry which is preliminary data.</text>
</comment>
<name>A0A3S3P5U9_9MAGN</name>
<dbReference type="Proteomes" id="UP000283530">
    <property type="component" value="Unassembled WGS sequence"/>
</dbReference>
<keyword evidence="7" id="KW-0067">ATP-binding</keyword>
<dbReference type="InterPro" id="IPR002902">
    <property type="entry name" value="GNK2"/>
</dbReference>
<keyword evidence="6 10" id="KW-0418">Kinase</keyword>
<evidence type="ECO:0000256" key="8">
    <source>
        <dbReference type="ARBA" id="ARBA00023170"/>
    </source>
</evidence>
<keyword evidence="5" id="KW-0547">Nucleotide-binding</keyword>
<reference evidence="10 11" key="1">
    <citation type="journal article" date="2019" name="Nat. Plants">
        <title>Stout camphor tree genome fills gaps in understanding of flowering plant genome evolution.</title>
        <authorList>
            <person name="Chaw S.M."/>
            <person name="Liu Y.C."/>
            <person name="Wu Y.W."/>
            <person name="Wang H.Y."/>
            <person name="Lin C.I."/>
            <person name="Wu C.S."/>
            <person name="Ke H.M."/>
            <person name="Chang L.Y."/>
            <person name="Hsu C.Y."/>
            <person name="Yang H.T."/>
            <person name="Sudianto E."/>
            <person name="Hsu M.H."/>
            <person name="Wu K.P."/>
            <person name="Wang L.N."/>
            <person name="Leebens-Mack J.H."/>
            <person name="Tsai I.J."/>
        </authorList>
    </citation>
    <scope>NUCLEOTIDE SEQUENCE [LARGE SCALE GENOMIC DNA]</scope>
    <source>
        <strain evidence="11">cv. Chaw 1501</strain>
        <tissue evidence="10">Young leaves</tissue>
    </source>
</reference>
<keyword evidence="1" id="KW-0723">Serine/threonine-protein kinase</keyword>
<dbReference type="EMBL" id="QPKB01000010">
    <property type="protein sequence ID" value="RWR94038.1"/>
    <property type="molecule type" value="Genomic_DNA"/>
</dbReference>
<dbReference type="OrthoDB" id="1908121at2759"/>
<dbReference type="InterPro" id="IPR038408">
    <property type="entry name" value="GNK2_sf"/>
</dbReference>
<evidence type="ECO:0000259" key="9">
    <source>
        <dbReference type="PROSITE" id="PS51473"/>
    </source>
</evidence>
<evidence type="ECO:0000313" key="10">
    <source>
        <dbReference type="EMBL" id="RWR94038.1"/>
    </source>
</evidence>
<dbReference type="InterPro" id="IPR052059">
    <property type="entry name" value="CR_Ser/Thr_kinase"/>
</dbReference>
<feature type="domain" description="Gnk2-homologous" evidence="9">
    <location>
        <begin position="1"/>
        <end position="49"/>
    </location>
</feature>
<evidence type="ECO:0000256" key="1">
    <source>
        <dbReference type="ARBA" id="ARBA00022527"/>
    </source>
</evidence>
<keyword evidence="3" id="KW-0732">Signal</keyword>
<accession>A0A3S3P5U9</accession>
<dbReference type="Gene3D" id="3.30.430.20">
    <property type="entry name" value="Gnk2 domain, C-X8-C-X2-C motif"/>
    <property type="match status" value="1"/>
</dbReference>
<keyword evidence="11" id="KW-1185">Reference proteome</keyword>
<evidence type="ECO:0000256" key="2">
    <source>
        <dbReference type="ARBA" id="ARBA00022679"/>
    </source>
</evidence>
<keyword evidence="2" id="KW-0808">Transferase</keyword>
<evidence type="ECO:0000256" key="7">
    <source>
        <dbReference type="ARBA" id="ARBA00022840"/>
    </source>
</evidence>
<dbReference type="PROSITE" id="PS51473">
    <property type="entry name" value="GNK2"/>
    <property type="match status" value="1"/>
</dbReference>
<protein>
    <submittedName>
        <fullName evidence="10">Putative cysteine-rich receptor-like protein kinase 43 isoform X2</fullName>
    </submittedName>
</protein>
<evidence type="ECO:0000256" key="5">
    <source>
        <dbReference type="ARBA" id="ARBA00022741"/>
    </source>
</evidence>
<evidence type="ECO:0000256" key="4">
    <source>
        <dbReference type="ARBA" id="ARBA00022737"/>
    </source>
</evidence>
<proteinExistence type="predicted"/>
<evidence type="ECO:0000313" key="11">
    <source>
        <dbReference type="Proteomes" id="UP000283530"/>
    </source>
</evidence>
<keyword evidence="4" id="KW-0677">Repeat</keyword>
<dbReference type="PANTHER" id="PTHR47973">
    <property type="entry name" value="CYSTEINE-RICH RECEPTOR-LIKE PROTEIN KINASE 3"/>
    <property type="match status" value="1"/>
</dbReference>
<evidence type="ECO:0000256" key="3">
    <source>
        <dbReference type="ARBA" id="ARBA00022729"/>
    </source>
</evidence>